<dbReference type="AlphaFoldDB" id="A0A6S6UAE2"/>
<feature type="chain" id="PRO_5027620034" description="Auto-transporter adhesin head GIN domain-containing protein" evidence="1">
    <location>
        <begin position="24"/>
        <end position="139"/>
    </location>
</feature>
<gene>
    <name evidence="2" type="ORF">HELGO_WM48775</name>
</gene>
<sequence length="139" mass="15773">MKTNLFFILILFVLSPKNSFAQANMKFNQTFSPIHVTQVEVELKNKNFVLKTIKGSRIVIEILVEISSPNTNLLEFIGKSGRYDLEKTFHTKTKTLTLTTKSQKDIITIKGNDISEQVSYVIYLPETIQVVTDTVAANF</sequence>
<name>A0A6S6UAE2_9BACT</name>
<dbReference type="EMBL" id="CACVAQ010000348">
    <property type="protein sequence ID" value="CAA6824616.1"/>
    <property type="molecule type" value="Genomic_DNA"/>
</dbReference>
<organism evidence="2">
    <name type="scientific">uncultured Aureispira sp</name>
    <dbReference type="NCBI Taxonomy" id="1331704"/>
    <lineage>
        <taxon>Bacteria</taxon>
        <taxon>Pseudomonadati</taxon>
        <taxon>Bacteroidota</taxon>
        <taxon>Saprospiria</taxon>
        <taxon>Saprospirales</taxon>
        <taxon>Saprospiraceae</taxon>
        <taxon>Aureispira</taxon>
        <taxon>environmental samples</taxon>
    </lineage>
</organism>
<proteinExistence type="predicted"/>
<feature type="signal peptide" evidence="1">
    <location>
        <begin position="1"/>
        <end position="23"/>
    </location>
</feature>
<evidence type="ECO:0000313" key="2">
    <source>
        <dbReference type="EMBL" id="CAA6824616.1"/>
    </source>
</evidence>
<evidence type="ECO:0008006" key="3">
    <source>
        <dbReference type="Google" id="ProtNLM"/>
    </source>
</evidence>
<keyword evidence="1" id="KW-0732">Signal</keyword>
<evidence type="ECO:0000256" key="1">
    <source>
        <dbReference type="SAM" id="SignalP"/>
    </source>
</evidence>
<protein>
    <recommendedName>
        <fullName evidence="3">Auto-transporter adhesin head GIN domain-containing protein</fullName>
    </recommendedName>
</protein>
<reference evidence="2" key="1">
    <citation type="submission" date="2020-01" db="EMBL/GenBank/DDBJ databases">
        <authorList>
            <person name="Meier V. D."/>
            <person name="Meier V D."/>
        </authorList>
    </citation>
    <scope>NUCLEOTIDE SEQUENCE</scope>
    <source>
        <strain evidence="2">HLG_WM_MAG_10</strain>
    </source>
</reference>
<accession>A0A6S6UAE2</accession>